<dbReference type="InterPro" id="IPR003411">
    <property type="entry name" value="TGBp3"/>
</dbReference>
<keyword evidence="4" id="KW-0813">Transport</keyword>
<keyword evidence="9 13" id="KW-0472">Membrane</keyword>
<dbReference type="EMBL" id="KF421919">
    <property type="protein sequence ID" value="AHB87054.1"/>
    <property type="molecule type" value="Genomic_RNA"/>
</dbReference>
<comment type="similarity">
    <text evidence="2">Belongs to the Tymovirales TGBp3 protein family.</text>
</comment>
<evidence type="ECO:0000256" key="5">
    <source>
        <dbReference type="ARBA" id="ARBA00022692"/>
    </source>
</evidence>
<protein>
    <recommendedName>
        <fullName evidence="3">Movement protein TGBp3</fullName>
    </recommendedName>
    <alternativeName>
        <fullName evidence="12">Triple gene block 3 protein</fullName>
    </alternativeName>
</protein>
<evidence type="ECO:0000256" key="7">
    <source>
        <dbReference type="ARBA" id="ARBA00022989"/>
    </source>
</evidence>
<evidence type="ECO:0000313" key="14">
    <source>
        <dbReference type="EMBL" id="AHB87054.1"/>
    </source>
</evidence>
<keyword evidence="7 13" id="KW-1133">Transmembrane helix</keyword>
<feature type="transmembrane region" description="Helical" evidence="13">
    <location>
        <begin position="23"/>
        <end position="43"/>
    </location>
</feature>
<reference evidence="14" key="1">
    <citation type="submission" date="2013-07" db="EMBL/GenBank/DDBJ databases">
        <title>Genomic characterization of AAV1 and evidence of other flexiviruses in Oklahoma Tallgrass Prairie Preserve revealed by sequence analysis and genomic organization.</title>
        <authorList>
            <person name="Dutta M."/>
            <person name="Sokhandan Bashir N."/>
            <person name="Melcher U."/>
        </authorList>
    </citation>
    <scope>NUCLEOTIDE SEQUENCE</scope>
    <source>
        <strain evidence="14">05TGP00120D</strain>
    </source>
</reference>
<evidence type="ECO:0000256" key="8">
    <source>
        <dbReference type="ARBA" id="ARBA00023031"/>
    </source>
</evidence>
<evidence type="ECO:0000256" key="13">
    <source>
        <dbReference type="SAM" id="Phobius"/>
    </source>
</evidence>
<keyword evidence="8" id="KW-0916">Viral movement protein</keyword>
<comment type="function">
    <text evidence="11">Plays a role in viral cell-to-cell propagation, by facilitating genome transport to neighboring plant cells through plasmosdesmata. May induce the formation of granular vesicles derived from the Endoplasmic reticulum, which align on actin filaments.</text>
</comment>
<evidence type="ECO:0000256" key="12">
    <source>
        <dbReference type="ARBA" id="ARBA00033148"/>
    </source>
</evidence>
<proteinExistence type="inferred from homology"/>
<evidence type="ECO:0000256" key="9">
    <source>
        <dbReference type="ARBA" id="ARBA00023136"/>
    </source>
</evidence>
<evidence type="ECO:0000256" key="3">
    <source>
        <dbReference type="ARBA" id="ARBA00013812"/>
    </source>
</evidence>
<comment type="subcellular location">
    <subcellularLocation>
        <location evidence="1">Host endoplasmic reticulum membrane</location>
    </subcellularLocation>
</comment>
<evidence type="ECO:0000256" key="2">
    <source>
        <dbReference type="ARBA" id="ARBA00010355"/>
    </source>
</evidence>
<keyword evidence="10" id="KW-1038">Host endoplasmic reticulum</keyword>
<evidence type="ECO:0000256" key="1">
    <source>
        <dbReference type="ARBA" id="ARBA00004625"/>
    </source>
</evidence>
<accession>V5V0V4</accession>
<keyword evidence="6" id="KW-1043">Host membrane</keyword>
<organism evidence="14">
    <name type="scientific">Escobaria virus</name>
    <dbReference type="NCBI Taxonomy" id="1417306"/>
    <lineage>
        <taxon>Viruses</taxon>
        <taxon>Riboviria</taxon>
        <taxon>Orthornavirae</taxon>
        <taxon>Kitrinoviricota</taxon>
        <taxon>Alsuviricetes</taxon>
        <taxon>Tymovirales</taxon>
        <taxon>Alphaflexiviridae</taxon>
    </lineage>
</organism>
<evidence type="ECO:0000256" key="4">
    <source>
        <dbReference type="ARBA" id="ARBA00022448"/>
    </source>
</evidence>
<sequence length="88" mass="9349">MPDHQSSSGPPTHRSSLSSFPSLWPYICSALVGVLIALSVSTARGPEGCTLVITGHHVEVHNCPLEHIAQVVSSFSWSRHDVSHAPGP</sequence>
<name>V5V0V4_9VIRU</name>
<keyword evidence="5 13" id="KW-0812">Transmembrane</keyword>
<dbReference type="Pfam" id="PF02495">
    <property type="entry name" value="TGBp3"/>
    <property type="match status" value="1"/>
</dbReference>
<evidence type="ECO:0000256" key="6">
    <source>
        <dbReference type="ARBA" id="ARBA00022870"/>
    </source>
</evidence>
<evidence type="ECO:0000256" key="11">
    <source>
        <dbReference type="ARBA" id="ARBA00025270"/>
    </source>
</evidence>
<dbReference type="GO" id="GO:0046740">
    <property type="term" value="P:transport of virus in host, cell to cell"/>
    <property type="evidence" value="ECO:0007669"/>
    <property type="project" value="UniProtKB-KW"/>
</dbReference>
<evidence type="ECO:0000256" key="10">
    <source>
        <dbReference type="ARBA" id="ARBA00023184"/>
    </source>
</evidence>
<dbReference type="GO" id="GO:0044167">
    <property type="term" value="C:host cell endoplasmic reticulum membrane"/>
    <property type="evidence" value="ECO:0007669"/>
    <property type="project" value="UniProtKB-SubCell"/>
</dbReference>